<organism evidence="1 2">
    <name type="scientific">Mycobacteroides abscessus</name>
    <dbReference type="NCBI Taxonomy" id="36809"/>
    <lineage>
        <taxon>Bacteria</taxon>
        <taxon>Bacillati</taxon>
        <taxon>Actinomycetota</taxon>
        <taxon>Actinomycetes</taxon>
        <taxon>Mycobacteriales</taxon>
        <taxon>Mycobacteriaceae</taxon>
        <taxon>Mycobacteroides</taxon>
    </lineage>
</organism>
<comment type="caution">
    <text evidence="1">The sequence shown here is derived from an EMBL/GenBank/DDBJ whole genome shotgun (WGS) entry which is preliminary data.</text>
</comment>
<evidence type="ECO:0000313" key="2">
    <source>
        <dbReference type="Proteomes" id="UP000284557"/>
    </source>
</evidence>
<dbReference type="EMBL" id="QXBN01000048">
    <property type="protein sequence ID" value="RIT28680.1"/>
    <property type="molecule type" value="Genomic_DNA"/>
</dbReference>
<proteinExistence type="predicted"/>
<protein>
    <submittedName>
        <fullName evidence="1">Uncharacterized protein</fullName>
    </submittedName>
</protein>
<sequence>MVNTMRQDRAIDAMSSLLEGAPTVFVPDGARISGGRGDAFVRIDWAEHERRQQAGLEAITQLWHLDLLMNLPPGEPVAADSLTADEQWCLERIPAGAIERDGRWAIRRCQPVTTVAAVVVWGTQLQKLLKSAAPFARVAQRMVVLDAMPSQFDQIAWEARYHGTGVWVATDSEASELIAPEPVRPRYYTPARWRVNEYAYRAWLTTQRQPVPASLGYPA</sequence>
<dbReference type="RefSeq" id="WP_100451922.1">
    <property type="nucleotide sequence ID" value="NZ_QXAR01000005.1"/>
</dbReference>
<accession>A0ABD7HG43</accession>
<gene>
    <name evidence="1" type="ORF">D2E76_27125</name>
</gene>
<evidence type="ECO:0000313" key="1">
    <source>
        <dbReference type="EMBL" id="RIT28680.1"/>
    </source>
</evidence>
<name>A0ABD7HG43_9MYCO</name>
<dbReference type="Proteomes" id="UP000284557">
    <property type="component" value="Unassembled WGS sequence"/>
</dbReference>
<reference evidence="1 2" key="1">
    <citation type="submission" date="2018-08" db="EMBL/GenBank/DDBJ databases">
        <title>Linezolid Resistance in Mycobacterium abscessus: MIC Distribution and Comprehensive Investigation of Resistance Mechanisms.</title>
        <authorList>
            <person name="Ye M."/>
            <person name="Xu L."/>
            <person name="Zou Y."/>
            <person name="Li B."/>
            <person name="Guo Q."/>
            <person name="Zhang Y."/>
            <person name="Zhan M."/>
            <person name="Xu B."/>
            <person name="Yu F."/>
            <person name="Zhang Z."/>
            <person name="Chu H."/>
        </authorList>
    </citation>
    <scope>NUCLEOTIDE SEQUENCE [LARGE SCALE GENOMIC DNA]</scope>
    <source>
        <strain evidence="1 2">G143</strain>
    </source>
</reference>
<dbReference type="AlphaFoldDB" id="A0ABD7HG43"/>